<protein>
    <submittedName>
        <fullName evidence="2">F-box domain</fullName>
    </submittedName>
</protein>
<dbReference type="AlphaFoldDB" id="A0A8T1XNX5"/>
<dbReference type="Proteomes" id="UP000694251">
    <property type="component" value="Chromosome 13"/>
</dbReference>
<comment type="caution">
    <text evidence="2">The sequence shown here is derived from an EMBL/GenBank/DDBJ whole genome shotgun (WGS) entry which is preliminary data.</text>
</comment>
<accession>A0A8T1XNX5</accession>
<dbReference type="OrthoDB" id="1750034at2759"/>
<dbReference type="Pfam" id="PF00646">
    <property type="entry name" value="F-box"/>
    <property type="match status" value="1"/>
</dbReference>
<name>A0A8T1XNX5_ARASU</name>
<sequence length="68" mass="8097">MENPNFNTLPEHLQMEILSLLPLQSLGKCLFVSKQWRSLIRSQEFRDLYSSRWMTDDLDKELLDLLLS</sequence>
<dbReference type="InterPro" id="IPR050796">
    <property type="entry name" value="SCF_F-box_component"/>
</dbReference>
<reference evidence="2 3" key="1">
    <citation type="submission" date="2020-12" db="EMBL/GenBank/DDBJ databases">
        <title>Concerted genomic and epigenomic changes stabilize Arabidopsis allopolyploids.</title>
        <authorList>
            <person name="Chen Z."/>
        </authorList>
    </citation>
    <scope>NUCLEOTIDE SEQUENCE [LARGE SCALE GENOMIC DNA]</scope>
    <source>
        <strain evidence="2">As9502</strain>
        <tissue evidence="2">Leaf</tissue>
    </source>
</reference>
<dbReference type="PANTHER" id="PTHR31672:SF3">
    <property type="entry name" value="F-BOX ASSOCIATED UBIQUITINATION EFFECTOR FAMILY PROTEIN"/>
    <property type="match status" value="1"/>
</dbReference>
<dbReference type="EMBL" id="JAEFBJ010000013">
    <property type="protein sequence ID" value="KAG7536379.1"/>
    <property type="molecule type" value="Genomic_DNA"/>
</dbReference>
<gene>
    <name evidence="2" type="ORF">ISN44_As13g003330</name>
</gene>
<dbReference type="InterPro" id="IPR001810">
    <property type="entry name" value="F-box_dom"/>
</dbReference>
<dbReference type="PROSITE" id="PS50181">
    <property type="entry name" value="FBOX"/>
    <property type="match status" value="1"/>
</dbReference>
<evidence type="ECO:0000313" key="3">
    <source>
        <dbReference type="Proteomes" id="UP000694251"/>
    </source>
</evidence>
<keyword evidence="3" id="KW-1185">Reference proteome</keyword>
<organism evidence="2 3">
    <name type="scientific">Arabidopsis suecica</name>
    <name type="common">Swedish thale-cress</name>
    <name type="synonym">Cardaminopsis suecica</name>
    <dbReference type="NCBI Taxonomy" id="45249"/>
    <lineage>
        <taxon>Eukaryota</taxon>
        <taxon>Viridiplantae</taxon>
        <taxon>Streptophyta</taxon>
        <taxon>Embryophyta</taxon>
        <taxon>Tracheophyta</taxon>
        <taxon>Spermatophyta</taxon>
        <taxon>Magnoliopsida</taxon>
        <taxon>eudicotyledons</taxon>
        <taxon>Gunneridae</taxon>
        <taxon>Pentapetalae</taxon>
        <taxon>rosids</taxon>
        <taxon>malvids</taxon>
        <taxon>Brassicales</taxon>
        <taxon>Brassicaceae</taxon>
        <taxon>Camelineae</taxon>
        <taxon>Arabidopsis</taxon>
    </lineage>
</organism>
<feature type="domain" description="F-box" evidence="1">
    <location>
        <begin position="3"/>
        <end position="48"/>
    </location>
</feature>
<proteinExistence type="predicted"/>
<evidence type="ECO:0000259" key="1">
    <source>
        <dbReference type="PROSITE" id="PS50181"/>
    </source>
</evidence>
<dbReference type="SMART" id="SM00256">
    <property type="entry name" value="FBOX"/>
    <property type="match status" value="1"/>
</dbReference>
<dbReference type="PANTHER" id="PTHR31672">
    <property type="entry name" value="BNACNNG10540D PROTEIN"/>
    <property type="match status" value="1"/>
</dbReference>
<evidence type="ECO:0000313" key="2">
    <source>
        <dbReference type="EMBL" id="KAG7536379.1"/>
    </source>
</evidence>